<protein>
    <submittedName>
        <fullName evidence="1">Uncharacterized protein</fullName>
    </submittedName>
</protein>
<organism evidence="1 2">
    <name type="scientific">Penicillium concentricum</name>
    <dbReference type="NCBI Taxonomy" id="293559"/>
    <lineage>
        <taxon>Eukaryota</taxon>
        <taxon>Fungi</taxon>
        <taxon>Dikarya</taxon>
        <taxon>Ascomycota</taxon>
        <taxon>Pezizomycotina</taxon>
        <taxon>Eurotiomycetes</taxon>
        <taxon>Eurotiomycetidae</taxon>
        <taxon>Eurotiales</taxon>
        <taxon>Aspergillaceae</taxon>
        <taxon>Penicillium</taxon>
    </lineage>
</organism>
<evidence type="ECO:0000313" key="1">
    <source>
        <dbReference type="EMBL" id="KAJ5374338.1"/>
    </source>
</evidence>
<accession>A0A9W9SDW7</accession>
<proteinExistence type="predicted"/>
<comment type="caution">
    <text evidence="1">The sequence shown here is derived from an EMBL/GenBank/DDBJ whole genome shotgun (WGS) entry which is preliminary data.</text>
</comment>
<gene>
    <name evidence="1" type="ORF">N7517_006344</name>
</gene>
<sequence length="141" mass="15604">MSLVNEHARYAKMTPDELVPLLCSRMQSEKAAAAATTNKTESIRVVTLVKSSLLNKRHQRNAKWVVKSATGNACDTHKSTRGNQSGFSQMVSFLSDLRRERMRCSKNESKINDSMIDAGGPFDDQDHGEAMLRGFGLSSLL</sequence>
<dbReference type="GeneID" id="81463257"/>
<dbReference type="AlphaFoldDB" id="A0A9W9SDW7"/>
<dbReference type="EMBL" id="JAPZBT010000002">
    <property type="protein sequence ID" value="KAJ5374338.1"/>
    <property type="molecule type" value="Genomic_DNA"/>
</dbReference>
<dbReference type="Proteomes" id="UP001147752">
    <property type="component" value="Unassembled WGS sequence"/>
</dbReference>
<keyword evidence="2" id="KW-1185">Reference proteome</keyword>
<reference evidence="1" key="2">
    <citation type="journal article" date="2023" name="IMA Fungus">
        <title>Comparative genomic study of the Penicillium genus elucidates a diverse pangenome and 15 lateral gene transfer events.</title>
        <authorList>
            <person name="Petersen C."/>
            <person name="Sorensen T."/>
            <person name="Nielsen M.R."/>
            <person name="Sondergaard T.E."/>
            <person name="Sorensen J.L."/>
            <person name="Fitzpatrick D.A."/>
            <person name="Frisvad J.C."/>
            <person name="Nielsen K.L."/>
        </authorList>
    </citation>
    <scope>NUCLEOTIDE SEQUENCE</scope>
    <source>
        <strain evidence="1">IBT 3081</strain>
    </source>
</reference>
<reference evidence="1" key="1">
    <citation type="submission" date="2022-12" db="EMBL/GenBank/DDBJ databases">
        <authorList>
            <person name="Petersen C."/>
        </authorList>
    </citation>
    <scope>NUCLEOTIDE SEQUENCE</scope>
    <source>
        <strain evidence="1">IBT 3081</strain>
    </source>
</reference>
<dbReference type="RefSeq" id="XP_056580324.1">
    <property type="nucleotide sequence ID" value="XM_056724074.1"/>
</dbReference>
<evidence type="ECO:0000313" key="2">
    <source>
        <dbReference type="Proteomes" id="UP001147752"/>
    </source>
</evidence>
<name>A0A9W9SDW7_9EURO</name>